<feature type="region of interest" description="Disordered" evidence="5">
    <location>
        <begin position="1"/>
        <end position="26"/>
    </location>
</feature>
<keyword evidence="4 7" id="KW-0067">ATP-binding</keyword>
<evidence type="ECO:0000256" key="2">
    <source>
        <dbReference type="ARBA" id="ARBA00022679"/>
    </source>
</evidence>
<evidence type="ECO:0000259" key="6">
    <source>
        <dbReference type="Pfam" id="PF03109"/>
    </source>
</evidence>
<evidence type="ECO:0000256" key="1">
    <source>
        <dbReference type="ARBA" id="ARBA00009670"/>
    </source>
</evidence>
<organism evidence="7 8">
    <name type="scientific">Williamsia marianensis</name>
    <dbReference type="NCBI Taxonomy" id="85044"/>
    <lineage>
        <taxon>Bacteria</taxon>
        <taxon>Bacillati</taxon>
        <taxon>Actinomycetota</taxon>
        <taxon>Actinomycetes</taxon>
        <taxon>Mycobacteriales</taxon>
        <taxon>Nocardiaceae</taxon>
        <taxon>Williamsia</taxon>
    </lineage>
</organism>
<dbReference type="RefSeq" id="WP_099381254.1">
    <property type="nucleotide sequence ID" value="NZ_PEBD01000004.1"/>
</dbReference>
<dbReference type="SUPFAM" id="SSF56112">
    <property type="entry name" value="Protein kinase-like (PK-like)"/>
    <property type="match status" value="1"/>
</dbReference>
<sequence>MTGDDQLPPTSRVRRGSELGKVAAHSVARRVRSRAAGVGATPDERRSRAELDALAAADELITVLGSMKGAAMKVGQFLSMMDLGMVPAHARDGFNRKLAILRDNAPQVSSETMLEVVRKELGSNMSHIESIHPNPIAAASIGQVYQARLIDGRDVAIKVQYPGIDRVVRADLKNLAMALRLYKGLLPTVDPQSFVREISGDMLSELDYRAEAANHRRLADRYAGHPFIQIPDVVESLCTSKILTSELITGIPFDEITALDADIRDQVGEVIYRFYCGSIHTDVTFCGDPHPGNVMLADDGRVAFLDFGSCKTMSADARDLERRAVIAARAGDAAEVAQILRQGQVLISEESIDDADVLSYVRDATWWHMDDAELTITPDIANGVMISAVHPATEYGSAAREQHFPEDNLIARRVEFYTCAMLGQLRATANWCRIEAEWLSGAEPETELGQIDQWWRRRTFTD</sequence>
<name>A0A2G3PQM3_WILMA</name>
<dbReference type="GO" id="GO:0016740">
    <property type="term" value="F:transferase activity"/>
    <property type="evidence" value="ECO:0007669"/>
    <property type="project" value="UniProtKB-KW"/>
</dbReference>
<dbReference type="EMBL" id="PEBD01000004">
    <property type="protein sequence ID" value="PHV68095.1"/>
    <property type="molecule type" value="Genomic_DNA"/>
</dbReference>
<feature type="domain" description="ABC1 atypical kinase-like" evidence="6">
    <location>
        <begin position="101"/>
        <end position="339"/>
    </location>
</feature>
<dbReference type="GO" id="GO:0005524">
    <property type="term" value="F:ATP binding"/>
    <property type="evidence" value="ECO:0007669"/>
    <property type="project" value="UniProtKB-KW"/>
</dbReference>
<dbReference type="InterPro" id="IPR034646">
    <property type="entry name" value="ADCK3_dom"/>
</dbReference>
<comment type="caution">
    <text evidence="7">The sequence shown here is derived from an EMBL/GenBank/DDBJ whole genome shotgun (WGS) entry which is preliminary data.</text>
</comment>
<reference evidence="7 8" key="1">
    <citation type="submission" date="2017-10" db="EMBL/GenBank/DDBJ databases">
        <title>The draft genome sequence of Williamsia sp. BULT 1.1 isolated from the semi-arid grassland soils from South Africa.</title>
        <authorList>
            <person name="Kabwe M.H."/>
            <person name="Govender N."/>
            <person name="Mutseka Lunga P."/>
            <person name="Vikram S."/>
            <person name="Makhalanyane T.P."/>
        </authorList>
    </citation>
    <scope>NUCLEOTIDE SEQUENCE [LARGE SCALE GENOMIC DNA]</scope>
    <source>
        <strain evidence="7 8">BULT 1.1</strain>
    </source>
</reference>
<dbReference type="Proteomes" id="UP000225108">
    <property type="component" value="Unassembled WGS sequence"/>
</dbReference>
<dbReference type="InterPro" id="IPR011009">
    <property type="entry name" value="Kinase-like_dom_sf"/>
</dbReference>
<proteinExistence type="inferred from homology"/>
<keyword evidence="2" id="KW-0808">Transferase</keyword>
<keyword evidence="3" id="KW-0547">Nucleotide-binding</keyword>
<dbReference type="PANTHER" id="PTHR43851">
    <property type="match status" value="1"/>
</dbReference>
<gene>
    <name evidence="7" type="ORF">CSW57_02195</name>
</gene>
<evidence type="ECO:0000256" key="5">
    <source>
        <dbReference type="SAM" id="MobiDB-lite"/>
    </source>
</evidence>
<accession>A0A2G3PQM3</accession>
<evidence type="ECO:0000313" key="7">
    <source>
        <dbReference type="EMBL" id="PHV68095.1"/>
    </source>
</evidence>
<evidence type="ECO:0000256" key="4">
    <source>
        <dbReference type="ARBA" id="ARBA00022840"/>
    </source>
</evidence>
<evidence type="ECO:0000256" key="3">
    <source>
        <dbReference type="ARBA" id="ARBA00022741"/>
    </source>
</evidence>
<comment type="similarity">
    <text evidence="1">Belongs to the protein kinase superfamily. ADCK protein kinase family.</text>
</comment>
<dbReference type="InterPro" id="IPR004147">
    <property type="entry name" value="ABC1_dom"/>
</dbReference>
<dbReference type="InterPro" id="IPR051409">
    <property type="entry name" value="Atypical_kinase_ADCK"/>
</dbReference>
<evidence type="ECO:0000313" key="8">
    <source>
        <dbReference type="Proteomes" id="UP000225108"/>
    </source>
</evidence>
<dbReference type="Pfam" id="PF03109">
    <property type="entry name" value="ABC1"/>
    <property type="match status" value="1"/>
</dbReference>
<dbReference type="AlphaFoldDB" id="A0A2G3PQM3"/>
<protein>
    <submittedName>
        <fullName evidence="7">ATP-binding protein</fullName>
    </submittedName>
</protein>
<dbReference type="CDD" id="cd13970">
    <property type="entry name" value="ABC1_ADCK3"/>
    <property type="match status" value="1"/>
</dbReference>
<dbReference type="PANTHER" id="PTHR43851:SF3">
    <property type="entry name" value="COENZYME Q8"/>
    <property type="match status" value="1"/>
</dbReference>